<dbReference type="AlphaFoldDB" id="A0A8C3MY61"/>
<proteinExistence type="predicted"/>
<accession>A0A8U8BYS3</accession>
<dbReference type="Ensembl" id="ENSCPVT00000013637.2">
    <property type="protein sequence ID" value="ENSCPVP00000013054.2"/>
    <property type="gene ID" value="ENSCPVG00000009533.2"/>
</dbReference>
<organism evidence="1 2">
    <name type="scientific">Geospiza parvula</name>
    <name type="common">Small tree-finch</name>
    <name type="synonym">Camarhynchus parvulus</name>
    <dbReference type="NCBI Taxonomy" id="87175"/>
    <lineage>
        <taxon>Eukaryota</taxon>
        <taxon>Metazoa</taxon>
        <taxon>Chordata</taxon>
        <taxon>Craniata</taxon>
        <taxon>Vertebrata</taxon>
        <taxon>Euteleostomi</taxon>
        <taxon>Archelosauria</taxon>
        <taxon>Archosauria</taxon>
        <taxon>Dinosauria</taxon>
        <taxon>Saurischia</taxon>
        <taxon>Theropoda</taxon>
        <taxon>Coelurosauria</taxon>
        <taxon>Aves</taxon>
        <taxon>Neognathae</taxon>
        <taxon>Neoaves</taxon>
        <taxon>Telluraves</taxon>
        <taxon>Australaves</taxon>
        <taxon>Passeriformes</taxon>
        <taxon>Thraupidae</taxon>
        <taxon>Camarhynchus</taxon>
    </lineage>
</organism>
<reference evidence="1" key="2">
    <citation type="submission" date="2025-08" db="UniProtKB">
        <authorList>
            <consortium name="Ensembl"/>
        </authorList>
    </citation>
    <scope>IDENTIFICATION</scope>
</reference>
<protein>
    <submittedName>
        <fullName evidence="1">Uncharacterized protein</fullName>
    </submittedName>
</protein>
<reference evidence="1" key="1">
    <citation type="submission" date="2020-02" db="EMBL/GenBank/DDBJ databases">
        <authorList>
            <person name="Enbody D E."/>
            <person name="Pettersson E M."/>
        </authorList>
    </citation>
    <scope>NUCLEOTIDE SEQUENCE [LARGE SCALE GENOMIC DNA]</scope>
</reference>
<name>A0A8C3MY61_GEOPR</name>
<accession>A0A8C3MY61</accession>
<sequence>MARGSSSCSLFAVLQLSVIQTQHWKLDLSQRNENFYLQPPGRKRHRSVIIPQRQQNSSSIRASSEALLMEGSGSRTWMSRGSRTWISWGPGHGCPGVPGHGCPGVPGHGCPGVPGHGCPGVPGHGYTEVPGHGCPGVPGHGCTEVPGHGCPKVPGHGCPGVPGHGYTEVPGHGCPRFQALMKFPVVLKGLERLGMQHPL</sequence>
<evidence type="ECO:0000313" key="2">
    <source>
        <dbReference type="Proteomes" id="UP000694382"/>
    </source>
</evidence>
<reference evidence="1" key="3">
    <citation type="submission" date="2025-09" db="UniProtKB">
        <authorList>
            <consortium name="Ensembl"/>
        </authorList>
    </citation>
    <scope>IDENTIFICATION</scope>
</reference>
<dbReference type="Proteomes" id="UP000694382">
    <property type="component" value="Chromosome 10"/>
</dbReference>
<evidence type="ECO:0000313" key="1">
    <source>
        <dbReference type="Ensembl" id="ENSCPVP00000013054.2"/>
    </source>
</evidence>
<keyword evidence="2" id="KW-1185">Reference proteome</keyword>